<dbReference type="Proteomes" id="UP001634394">
    <property type="component" value="Unassembled WGS sequence"/>
</dbReference>
<comment type="caution">
    <text evidence="1">The sequence shown here is derived from an EMBL/GenBank/DDBJ whole genome shotgun (WGS) entry which is preliminary data.</text>
</comment>
<dbReference type="AlphaFoldDB" id="A0ABD3T6L1"/>
<sequence>MSIFLIYHHEASLGSPILSVSLVFHVKNEVVLRRHAAKEADLARPSNVKPSFHFQGWIRKAGSAYLRVFKMQKHSEGHRRCNIRRQRFLLLHTPTAFFRHCQGLQITFSILPHCQGLCLL</sequence>
<keyword evidence="3" id="KW-1185">Reference proteome</keyword>
<evidence type="ECO:0000313" key="3">
    <source>
        <dbReference type="Proteomes" id="UP001634394"/>
    </source>
</evidence>
<accession>A0ABD3T6L1</accession>
<dbReference type="EMBL" id="JBJQND010000019">
    <property type="protein sequence ID" value="KAL3832093.1"/>
    <property type="molecule type" value="Genomic_DNA"/>
</dbReference>
<name>A0ABD3T6L1_SINWO</name>
<gene>
    <name evidence="1" type="ORF">ACJMK2_023771</name>
    <name evidence="2" type="ORF">ACJMK2_023817</name>
</gene>
<reference evidence="1 3" key="1">
    <citation type="submission" date="2024-11" db="EMBL/GenBank/DDBJ databases">
        <title>Chromosome-level genome assembly of the freshwater bivalve Anodonta woodiana.</title>
        <authorList>
            <person name="Chen X."/>
        </authorList>
    </citation>
    <scope>NUCLEOTIDE SEQUENCE [LARGE SCALE GENOMIC DNA]</scope>
    <source>
        <strain evidence="1">MN2024</strain>
        <tissue evidence="1">Gills</tissue>
    </source>
</reference>
<dbReference type="EMBL" id="JBJQND010000019">
    <property type="protein sequence ID" value="KAL3832146.1"/>
    <property type="molecule type" value="Genomic_DNA"/>
</dbReference>
<protein>
    <submittedName>
        <fullName evidence="1">Uncharacterized protein</fullName>
    </submittedName>
</protein>
<evidence type="ECO:0000313" key="1">
    <source>
        <dbReference type="EMBL" id="KAL3832093.1"/>
    </source>
</evidence>
<evidence type="ECO:0000313" key="2">
    <source>
        <dbReference type="EMBL" id="KAL3832146.1"/>
    </source>
</evidence>
<organism evidence="1 3">
    <name type="scientific">Sinanodonta woodiana</name>
    <name type="common">Chinese pond mussel</name>
    <name type="synonym">Anodonta woodiana</name>
    <dbReference type="NCBI Taxonomy" id="1069815"/>
    <lineage>
        <taxon>Eukaryota</taxon>
        <taxon>Metazoa</taxon>
        <taxon>Spiralia</taxon>
        <taxon>Lophotrochozoa</taxon>
        <taxon>Mollusca</taxon>
        <taxon>Bivalvia</taxon>
        <taxon>Autobranchia</taxon>
        <taxon>Heteroconchia</taxon>
        <taxon>Palaeoheterodonta</taxon>
        <taxon>Unionida</taxon>
        <taxon>Unionoidea</taxon>
        <taxon>Unionidae</taxon>
        <taxon>Unioninae</taxon>
        <taxon>Sinanodonta</taxon>
    </lineage>
</organism>
<proteinExistence type="predicted"/>